<comment type="caution">
    <text evidence="9">The sequence shown here is derived from an EMBL/GenBank/DDBJ whole genome shotgun (WGS) entry which is preliminary data.</text>
</comment>
<evidence type="ECO:0000256" key="6">
    <source>
        <dbReference type="ARBA" id="ARBA00023136"/>
    </source>
</evidence>
<keyword evidence="4 7" id="KW-0812">Transmembrane</keyword>
<dbReference type="Pfam" id="PF02163">
    <property type="entry name" value="Peptidase_M50"/>
    <property type="match status" value="1"/>
</dbReference>
<evidence type="ECO:0000313" key="10">
    <source>
        <dbReference type="Proteomes" id="UP000305760"/>
    </source>
</evidence>
<feature type="transmembrane region" description="Helical" evidence="7">
    <location>
        <begin position="150"/>
        <end position="170"/>
    </location>
</feature>
<evidence type="ECO:0000256" key="1">
    <source>
        <dbReference type="ARBA" id="ARBA00001947"/>
    </source>
</evidence>
<dbReference type="Proteomes" id="UP000305760">
    <property type="component" value="Unassembled WGS sequence"/>
</dbReference>
<evidence type="ECO:0000256" key="3">
    <source>
        <dbReference type="ARBA" id="ARBA00007931"/>
    </source>
</evidence>
<evidence type="ECO:0000259" key="8">
    <source>
        <dbReference type="Pfam" id="PF02163"/>
    </source>
</evidence>
<proteinExistence type="inferred from homology"/>
<comment type="cofactor">
    <cofactor evidence="1">
        <name>Zn(2+)</name>
        <dbReference type="ChEBI" id="CHEBI:29105"/>
    </cofactor>
</comment>
<comment type="subcellular location">
    <subcellularLocation>
        <location evidence="2">Membrane</location>
        <topology evidence="2">Multi-pass membrane protein</topology>
    </subcellularLocation>
</comment>
<evidence type="ECO:0000256" key="4">
    <source>
        <dbReference type="ARBA" id="ARBA00022692"/>
    </source>
</evidence>
<reference evidence="9 10" key="1">
    <citation type="submission" date="2019-03" db="EMBL/GenBank/DDBJ databases">
        <title>Arenimonas daejeonensis sp. nov., isolated from compost.</title>
        <authorList>
            <person name="Jeon C.O."/>
        </authorList>
    </citation>
    <scope>NUCLEOTIDE SEQUENCE [LARGE SCALE GENOMIC DNA]</scope>
    <source>
        <strain evidence="9 10">R29</strain>
    </source>
</reference>
<keyword evidence="6 7" id="KW-0472">Membrane</keyword>
<protein>
    <recommendedName>
        <fullName evidence="8">Peptidase M50 domain-containing protein</fullName>
    </recommendedName>
</protein>
<sequence length="371" mass="39392">MARRVGGFLGVLLAGALLGVLGALAGKQLAPVRETIDTLSGWDLLALPLVWLLAVGLHEAGHLAGGLSRGMRFLLFIAGPFGWVRSGDGIRFRWYFNLGTFGGIAAALPAPDRPLRPQLLRLVAGGPLASLVLALLSFAAFAAFEGRPAAYALIFGALSLLVFVVTAAPFRAGGFMSDGLQFLELRRNPGLVERRVRLTALMGLGLSGVRPRELDPALLAQAQALTGQETLYDIGVWFYSYSQALDRGDIPAAGAWLDRIEAVLDQYPQGFRQAMTVELALFEALHRRRPDIAQAWWARSRGGVVDPSRRALAEAALAALAGKTDAARAALQRAQAQLGRSLDPGMAAVSADQIAGLRHHLDTAPAPVTAA</sequence>
<accession>A0A5C4RQE4</accession>
<gene>
    <name evidence="9" type="ORF">E1B00_13755</name>
</gene>
<evidence type="ECO:0000256" key="2">
    <source>
        <dbReference type="ARBA" id="ARBA00004141"/>
    </source>
</evidence>
<feature type="domain" description="Peptidase M50" evidence="8">
    <location>
        <begin position="51"/>
        <end position="261"/>
    </location>
</feature>
<name>A0A5C4RQE4_9GAMM</name>
<evidence type="ECO:0000256" key="5">
    <source>
        <dbReference type="ARBA" id="ARBA00022989"/>
    </source>
</evidence>
<keyword evidence="5 7" id="KW-1133">Transmembrane helix</keyword>
<organism evidence="9 10">
    <name type="scientific">Arenimonas terrae</name>
    <dbReference type="NCBI Taxonomy" id="2546226"/>
    <lineage>
        <taxon>Bacteria</taxon>
        <taxon>Pseudomonadati</taxon>
        <taxon>Pseudomonadota</taxon>
        <taxon>Gammaproteobacteria</taxon>
        <taxon>Lysobacterales</taxon>
        <taxon>Lysobacteraceae</taxon>
        <taxon>Arenimonas</taxon>
    </lineage>
</organism>
<dbReference type="RefSeq" id="WP_139449728.1">
    <property type="nucleotide sequence ID" value="NZ_SMDR01000003.1"/>
</dbReference>
<dbReference type="AlphaFoldDB" id="A0A5C4RQE4"/>
<evidence type="ECO:0000256" key="7">
    <source>
        <dbReference type="SAM" id="Phobius"/>
    </source>
</evidence>
<feature type="transmembrane region" description="Helical" evidence="7">
    <location>
        <begin position="41"/>
        <end position="58"/>
    </location>
</feature>
<keyword evidence="10" id="KW-1185">Reference proteome</keyword>
<dbReference type="OrthoDB" id="927026at2"/>
<dbReference type="GO" id="GO:0016020">
    <property type="term" value="C:membrane"/>
    <property type="evidence" value="ECO:0007669"/>
    <property type="project" value="UniProtKB-SubCell"/>
</dbReference>
<comment type="similarity">
    <text evidence="3">Belongs to the peptidase M50B family.</text>
</comment>
<evidence type="ECO:0000313" key="9">
    <source>
        <dbReference type="EMBL" id="TNJ33352.1"/>
    </source>
</evidence>
<dbReference type="GO" id="GO:0006508">
    <property type="term" value="P:proteolysis"/>
    <property type="evidence" value="ECO:0007669"/>
    <property type="project" value="InterPro"/>
</dbReference>
<dbReference type="EMBL" id="SMDR01000003">
    <property type="protein sequence ID" value="TNJ33352.1"/>
    <property type="molecule type" value="Genomic_DNA"/>
</dbReference>
<dbReference type="InterPro" id="IPR008915">
    <property type="entry name" value="Peptidase_M50"/>
</dbReference>
<feature type="transmembrane region" description="Helical" evidence="7">
    <location>
        <begin position="122"/>
        <end position="144"/>
    </location>
</feature>
<feature type="transmembrane region" description="Helical" evidence="7">
    <location>
        <begin position="92"/>
        <end position="110"/>
    </location>
</feature>